<dbReference type="STRING" id="686796.SAMN04488104_10345"/>
<evidence type="ECO:0000313" key="1">
    <source>
        <dbReference type="EMBL" id="SDD50662.1"/>
    </source>
</evidence>
<protein>
    <submittedName>
        <fullName evidence="1">UPF0271 protein</fullName>
    </submittedName>
</protein>
<dbReference type="InterPro" id="IPR011330">
    <property type="entry name" value="Glyco_hydro/deAcase_b/a-brl"/>
</dbReference>
<dbReference type="PANTHER" id="PTHR30292">
    <property type="entry name" value="UNCHARACTERIZED PROTEIN YBGL-RELATED"/>
    <property type="match status" value="1"/>
</dbReference>
<accession>A0A1G6VAP4</accession>
<gene>
    <name evidence="1" type="ORF">SAMN04488104_10345</name>
</gene>
<dbReference type="CDD" id="cd10801">
    <property type="entry name" value="LamB_YcsF_like_1"/>
    <property type="match status" value="1"/>
</dbReference>
<name>A0A1G6VAP4_9BACT</name>
<proteinExistence type="predicted"/>
<dbReference type="PANTHER" id="PTHR30292:SF0">
    <property type="entry name" value="5-OXOPROLINASE SUBUNIT A"/>
    <property type="match status" value="1"/>
</dbReference>
<dbReference type="Proteomes" id="UP000199060">
    <property type="component" value="Unassembled WGS sequence"/>
</dbReference>
<dbReference type="GO" id="GO:0005975">
    <property type="term" value="P:carbohydrate metabolic process"/>
    <property type="evidence" value="ECO:0007669"/>
    <property type="project" value="InterPro"/>
</dbReference>
<dbReference type="Pfam" id="PF03746">
    <property type="entry name" value="LamB_YcsF"/>
    <property type="match status" value="1"/>
</dbReference>
<dbReference type="EMBL" id="FNAC01000034">
    <property type="protein sequence ID" value="SDD50662.1"/>
    <property type="molecule type" value="Genomic_DNA"/>
</dbReference>
<evidence type="ECO:0000313" key="2">
    <source>
        <dbReference type="Proteomes" id="UP000199060"/>
    </source>
</evidence>
<organism evidence="1 2">
    <name type="scientific">Algoriphagus faecimaris</name>
    <dbReference type="NCBI Taxonomy" id="686796"/>
    <lineage>
        <taxon>Bacteria</taxon>
        <taxon>Pseudomonadati</taxon>
        <taxon>Bacteroidota</taxon>
        <taxon>Cytophagia</taxon>
        <taxon>Cytophagales</taxon>
        <taxon>Cyclobacteriaceae</taxon>
        <taxon>Algoriphagus</taxon>
    </lineage>
</organism>
<dbReference type="Gene3D" id="3.20.20.370">
    <property type="entry name" value="Glycoside hydrolase/deacetylase"/>
    <property type="match status" value="1"/>
</dbReference>
<dbReference type="RefSeq" id="WP_169712777.1">
    <property type="nucleotide sequence ID" value="NZ_FNAC01000034.1"/>
</dbReference>
<sequence length="236" mass="26186">MLEINCDLGEGIANEELIIPFIDAASVACGGHVGDQKSIEQTLIKIKAQGKKAGAHPSYPDPRNFGRKSLTLDSKDLIQSIQSQIELYLSVSERLELPMDHIKFHGALYNDAAKNTELAGKLSDFIATAYPGICLFVPPHSEIEKSALERQVPVRKEIFGDRVYRDDYQLLSRAAENSLLTDFTSIEKHLQPFIEQGFLISSSGSQLSLSANTVCFHGDNPGILAFLPKIRQKWWT</sequence>
<keyword evidence="2" id="KW-1185">Reference proteome</keyword>
<dbReference type="InterPro" id="IPR005501">
    <property type="entry name" value="LamB/YcsF/PxpA-like"/>
</dbReference>
<dbReference type="AlphaFoldDB" id="A0A1G6VAP4"/>
<dbReference type="SUPFAM" id="SSF88713">
    <property type="entry name" value="Glycoside hydrolase/deacetylase"/>
    <property type="match status" value="1"/>
</dbReference>
<reference evidence="2" key="1">
    <citation type="submission" date="2016-10" db="EMBL/GenBank/DDBJ databases">
        <authorList>
            <person name="Varghese N."/>
            <person name="Submissions S."/>
        </authorList>
    </citation>
    <scope>NUCLEOTIDE SEQUENCE [LARGE SCALE GENOMIC DNA]</scope>
    <source>
        <strain evidence="2">DSM 23095</strain>
    </source>
</reference>